<reference evidence="4" key="3">
    <citation type="submission" date="2025-04" db="UniProtKB">
        <authorList>
            <consortium name="RefSeq"/>
        </authorList>
    </citation>
    <scope>IDENTIFICATION</scope>
    <source>
        <strain evidence="4">CBS 304.34</strain>
    </source>
</reference>
<evidence type="ECO:0000313" key="2">
    <source>
        <dbReference type="EMBL" id="KAF2802674.1"/>
    </source>
</evidence>
<keyword evidence="3" id="KW-1185">Reference proteome</keyword>
<evidence type="ECO:0000313" key="4">
    <source>
        <dbReference type="RefSeq" id="XP_033569638.1"/>
    </source>
</evidence>
<dbReference type="RefSeq" id="XP_033569638.1">
    <property type="nucleotide sequence ID" value="XM_033721358.1"/>
</dbReference>
<accession>A0A6A6Y3S3</accession>
<proteinExistence type="predicted"/>
<dbReference type="OrthoDB" id="4505928at2759"/>
<protein>
    <recommendedName>
        <fullName evidence="5">BZIP domain-containing protein</fullName>
    </recommendedName>
</protein>
<reference evidence="4" key="2">
    <citation type="submission" date="2020-04" db="EMBL/GenBank/DDBJ databases">
        <authorList>
            <consortium name="NCBI Genome Project"/>
        </authorList>
    </citation>
    <scope>NUCLEOTIDE SEQUENCE</scope>
    <source>
        <strain evidence="4">CBS 304.34</strain>
    </source>
</reference>
<evidence type="ECO:0008006" key="5">
    <source>
        <dbReference type="Google" id="ProtNLM"/>
    </source>
</evidence>
<name>A0A6A6Y3S3_9PEZI</name>
<dbReference type="EMBL" id="MU003722">
    <property type="protein sequence ID" value="KAF2802674.1"/>
    <property type="molecule type" value="Genomic_DNA"/>
</dbReference>
<sequence length="77" mass="8583">MSDAPALKSTSLARIRDNQRRSRVRRKEYLHKLETKLRAYKQTGVEAAAGGHGLLSDAASVWRGTRALSISLFPTRC</sequence>
<dbReference type="InterPro" id="IPR046347">
    <property type="entry name" value="bZIP_sf"/>
</dbReference>
<dbReference type="GO" id="GO:0003700">
    <property type="term" value="F:DNA-binding transcription factor activity"/>
    <property type="evidence" value="ECO:0007669"/>
    <property type="project" value="InterPro"/>
</dbReference>
<evidence type="ECO:0000313" key="3">
    <source>
        <dbReference type="Proteomes" id="UP000504636"/>
    </source>
</evidence>
<dbReference type="GeneID" id="54462251"/>
<reference evidence="2 4" key="1">
    <citation type="journal article" date="2020" name="Stud. Mycol.">
        <title>101 Dothideomycetes genomes: a test case for predicting lifestyles and emergence of pathogens.</title>
        <authorList>
            <person name="Haridas S."/>
            <person name="Albert R."/>
            <person name="Binder M."/>
            <person name="Bloem J."/>
            <person name="Labutti K."/>
            <person name="Salamov A."/>
            <person name="Andreopoulos B."/>
            <person name="Baker S."/>
            <person name="Barry K."/>
            <person name="Bills G."/>
            <person name="Bluhm B."/>
            <person name="Cannon C."/>
            <person name="Castanera R."/>
            <person name="Culley D."/>
            <person name="Daum C."/>
            <person name="Ezra D."/>
            <person name="Gonzalez J."/>
            <person name="Henrissat B."/>
            <person name="Kuo A."/>
            <person name="Liang C."/>
            <person name="Lipzen A."/>
            <person name="Lutzoni F."/>
            <person name="Magnuson J."/>
            <person name="Mondo S."/>
            <person name="Nolan M."/>
            <person name="Ohm R."/>
            <person name="Pangilinan J."/>
            <person name="Park H.-J."/>
            <person name="Ramirez L."/>
            <person name="Alfaro M."/>
            <person name="Sun H."/>
            <person name="Tritt A."/>
            <person name="Yoshinaga Y."/>
            <person name="Zwiers L.-H."/>
            <person name="Turgeon B."/>
            <person name="Goodwin S."/>
            <person name="Spatafora J."/>
            <person name="Crous P."/>
            <person name="Grigoriev I."/>
        </authorList>
    </citation>
    <scope>NUCLEOTIDE SEQUENCE</scope>
    <source>
        <strain evidence="2 4">CBS 304.34</strain>
    </source>
</reference>
<feature type="region of interest" description="Disordered" evidence="1">
    <location>
        <begin position="1"/>
        <end position="20"/>
    </location>
</feature>
<dbReference type="Proteomes" id="UP000504636">
    <property type="component" value="Unplaced"/>
</dbReference>
<gene>
    <name evidence="2 4" type="ORF">BDZ99DRAFT_468851</name>
</gene>
<dbReference type="AlphaFoldDB" id="A0A6A6Y3S3"/>
<evidence type="ECO:0000256" key="1">
    <source>
        <dbReference type="SAM" id="MobiDB-lite"/>
    </source>
</evidence>
<dbReference type="SUPFAM" id="SSF57959">
    <property type="entry name" value="Leucine zipper domain"/>
    <property type="match status" value="1"/>
</dbReference>
<organism evidence="2">
    <name type="scientific">Mytilinidion resinicola</name>
    <dbReference type="NCBI Taxonomy" id="574789"/>
    <lineage>
        <taxon>Eukaryota</taxon>
        <taxon>Fungi</taxon>
        <taxon>Dikarya</taxon>
        <taxon>Ascomycota</taxon>
        <taxon>Pezizomycotina</taxon>
        <taxon>Dothideomycetes</taxon>
        <taxon>Pleosporomycetidae</taxon>
        <taxon>Mytilinidiales</taxon>
        <taxon>Mytilinidiaceae</taxon>
        <taxon>Mytilinidion</taxon>
    </lineage>
</organism>